<reference evidence="2" key="2">
    <citation type="submission" date="2004-02" db="EMBL/GenBank/DDBJ databases">
        <authorList>
            <consortium name="Genoscope"/>
            <consortium name="Whitehead Institute Centre for Genome Research"/>
        </authorList>
    </citation>
    <scope>NUCLEOTIDE SEQUENCE</scope>
</reference>
<organism evidence="2">
    <name type="scientific">Tetraodon nigroviridis</name>
    <name type="common">Spotted green pufferfish</name>
    <name type="synonym">Chelonodon nigroviridis</name>
    <dbReference type="NCBI Taxonomy" id="99883"/>
    <lineage>
        <taxon>Eukaryota</taxon>
        <taxon>Metazoa</taxon>
        <taxon>Chordata</taxon>
        <taxon>Craniata</taxon>
        <taxon>Vertebrata</taxon>
        <taxon>Euteleostomi</taxon>
        <taxon>Actinopterygii</taxon>
        <taxon>Neopterygii</taxon>
        <taxon>Teleostei</taxon>
        <taxon>Neoteleostei</taxon>
        <taxon>Acanthomorphata</taxon>
        <taxon>Eupercaria</taxon>
        <taxon>Tetraodontiformes</taxon>
        <taxon>Tetradontoidea</taxon>
        <taxon>Tetraodontidae</taxon>
        <taxon>Tetraodon</taxon>
    </lineage>
</organism>
<evidence type="ECO:0000256" key="1">
    <source>
        <dbReference type="SAM" id="MobiDB-lite"/>
    </source>
</evidence>
<evidence type="ECO:0000313" key="2">
    <source>
        <dbReference type="EMBL" id="CAG03707.1"/>
    </source>
</evidence>
<dbReference type="AlphaFoldDB" id="Q4S6M5"/>
<sequence>MFCRRPWRRLVPLTRTVFDPATSNGRGPGATHGPRGSWRLLQQGLPPPVWGGPGRRPRLRLQDHQQRQRTLREETRCSELHSKGSRTCSEARGRRGRRGRRGHRRLALGSSG</sequence>
<name>Q4S6M5_TETNG</name>
<feature type="region of interest" description="Disordered" evidence="1">
    <location>
        <begin position="48"/>
        <end position="112"/>
    </location>
</feature>
<protein>
    <submittedName>
        <fullName evidence="2">(spotted green pufferfish) hypothetical protein</fullName>
    </submittedName>
</protein>
<feature type="compositionally biased region" description="Basic and acidic residues" evidence="1">
    <location>
        <begin position="60"/>
        <end position="82"/>
    </location>
</feature>
<gene>
    <name evidence="2" type="ORF">GSTENG00023217001</name>
</gene>
<feature type="compositionally biased region" description="Basic residues" evidence="1">
    <location>
        <begin position="94"/>
        <end position="106"/>
    </location>
</feature>
<reference evidence="2" key="1">
    <citation type="journal article" date="2004" name="Nature">
        <title>Genome duplication in the teleost fish Tetraodon nigroviridis reveals the early vertebrate proto-karyotype.</title>
        <authorList>
            <person name="Jaillon O."/>
            <person name="Aury J.-M."/>
            <person name="Brunet F."/>
            <person name="Petit J.-L."/>
            <person name="Stange-Thomann N."/>
            <person name="Mauceli E."/>
            <person name="Bouneau L."/>
            <person name="Fischer C."/>
            <person name="Ozouf-Costaz C."/>
            <person name="Bernot A."/>
            <person name="Nicaud S."/>
            <person name="Jaffe D."/>
            <person name="Fisher S."/>
            <person name="Lutfalla G."/>
            <person name="Dossat C."/>
            <person name="Segurens B."/>
            <person name="Dasilva C."/>
            <person name="Salanoubat M."/>
            <person name="Levy M."/>
            <person name="Boudet N."/>
            <person name="Castellano S."/>
            <person name="Anthouard V."/>
            <person name="Jubin C."/>
            <person name="Castelli V."/>
            <person name="Katinka M."/>
            <person name="Vacherie B."/>
            <person name="Biemont C."/>
            <person name="Skalli Z."/>
            <person name="Cattolico L."/>
            <person name="Poulain J."/>
            <person name="De Berardinis V."/>
            <person name="Cruaud C."/>
            <person name="Duprat S."/>
            <person name="Brottier P."/>
            <person name="Coutanceau J.-P."/>
            <person name="Gouzy J."/>
            <person name="Parra G."/>
            <person name="Lardier G."/>
            <person name="Chapple C."/>
            <person name="McKernan K.J."/>
            <person name="McEwan P."/>
            <person name="Bosak S."/>
            <person name="Kellis M."/>
            <person name="Volff J.-N."/>
            <person name="Guigo R."/>
            <person name="Zody M.C."/>
            <person name="Mesirov J."/>
            <person name="Lindblad-Toh K."/>
            <person name="Birren B."/>
            <person name="Nusbaum C."/>
            <person name="Kahn D."/>
            <person name="Robinson-Rechavi M."/>
            <person name="Laudet V."/>
            <person name="Schachter V."/>
            <person name="Quetier F."/>
            <person name="Saurin W."/>
            <person name="Scarpelli C."/>
            <person name="Wincker P."/>
            <person name="Lander E.S."/>
            <person name="Weissenbach J."/>
            <person name="Roest Crollius H."/>
        </authorList>
    </citation>
    <scope>NUCLEOTIDE SEQUENCE [LARGE SCALE GENOMIC DNA]</scope>
</reference>
<dbReference type="KEGG" id="tng:GSTEN00023217G001"/>
<dbReference type="EMBL" id="CAAE01014725">
    <property type="protein sequence ID" value="CAG03707.1"/>
    <property type="molecule type" value="Genomic_DNA"/>
</dbReference>
<comment type="caution">
    <text evidence="2">The sequence shown here is derived from an EMBL/GenBank/DDBJ whole genome shotgun (WGS) entry which is preliminary data.</text>
</comment>
<accession>Q4S6M5</accession>
<proteinExistence type="predicted"/>